<dbReference type="Gene3D" id="1.25.40.10">
    <property type="entry name" value="Tetratricopeptide repeat domain"/>
    <property type="match status" value="1"/>
</dbReference>
<evidence type="ECO:0000313" key="2">
    <source>
        <dbReference type="Proteomes" id="UP001500547"/>
    </source>
</evidence>
<dbReference type="InterPro" id="IPR011990">
    <property type="entry name" value="TPR-like_helical_dom_sf"/>
</dbReference>
<evidence type="ECO:0000313" key="1">
    <source>
        <dbReference type="EMBL" id="GAA5167171.1"/>
    </source>
</evidence>
<keyword evidence="2" id="KW-1185">Reference proteome</keyword>
<protein>
    <submittedName>
        <fullName evidence="1">Tetratricopeptide repeat protein</fullName>
    </submittedName>
</protein>
<dbReference type="SUPFAM" id="SSF53756">
    <property type="entry name" value="UDP-Glycosyltransferase/glycogen phosphorylase"/>
    <property type="match status" value="1"/>
</dbReference>
<proteinExistence type="predicted"/>
<dbReference type="Pfam" id="PF01075">
    <property type="entry name" value="Glyco_transf_9"/>
    <property type="match status" value="1"/>
</dbReference>
<organism evidence="1 2">
    <name type="scientific">Viridibacterium curvum</name>
    <dbReference type="NCBI Taxonomy" id="1101404"/>
    <lineage>
        <taxon>Bacteria</taxon>
        <taxon>Pseudomonadati</taxon>
        <taxon>Pseudomonadota</taxon>
        <taxon>Betaproteobacteria</taxon>
        <taxon>Rhodocyclales</taxon>
        <taxon>Rhodocyclaceae</taxon>
        <taxon>Viridibacterium</taxon>
    </lineage>
</organism>
<reference evidence="2" key="1">
    <citation type="journal article" date="2019" name="Int. J. Syst. Evol. Microbiol.">
        <title>The Global Catalogue of Microorganisms (GCM) 10K type strain sequencing project: providing services to taxonomists for standard genome sequencing and annotation.</title>
        <authorList>
            <consortium name="The Broad Institute Genomics Platform"/>
            <consortium name="The Broad Institute Genome Sequencing Center for Infectious Disease"/>
            <person name="Wu L."/>
            <person name="Ma J."/>
        </authorList>
    </citation>
    <scope>NUCLEOTIDE SEQUENCE [LARGE SCALE GENOMIC DNA]</scope>
    <source>
        <strain evidence="2">JCM 18715</strain>
    </source>
</reference>
<comment type="caution">
    <text evidence="1">The sequence shown here is derived from an EMBL/GenBank/DDBJ whole genome shotgun (WGS) entry which is preliminary data.</text>
</comment>
<gene>
    <name evidence="1" type="ORF">GCM10025770_25320</name>
</gene>
<dbReference type="RefSeq" id="WP_345533346.1">
    <property type="nucleotide sequence ID" value="NZ_BAABLD010000008.1"/>
</dbReference>
<accession>A0ABP9QT76</accession>
<dbReference type="SUPFAM" id="SSF48452">
    <property type="entry name" value="TPR-like"/>
    <property type="match status" value="1"/>
</dbReference>
<dbReference type="Gene3D" id="3.40.50.2000">
    <property type="entry name" value="Glycogen Phosphorylase B"/>
    <property type="match status" value="1"/>
</dbReference>
<dbReference type="Proteomes" id="UP001500547">
    <property type="component" value="Unassembled WGS sequence"/>
</dbReference>
<name>A0ABP9QT76_9RHOO</name>
<dbReference type="EMBL" id="BAABLD010000008">
    <property type="protein sequence ID" value="GAA5167171.1"/>
    <property type="molecule type" value="Genomic_DNA"/>
</dbReference>
<dbReference type="InterPro" id="IPR002201">
    <property type="entry name" value="Glyco_trans_9"/>
</dbReference>
<sequence length="386" mass="42242">MHQGEVERLLQSGDLDAAASAVQRWLDAEPGRLLALQYQGMIRLWLGEAAAAEESFRAALADAPELPRNQANLAIALLSQGKYREGLPLYEARYAGVAAHDGVSFGGLDEARRWRGGDLAGKRLLLVREQGLGDQIQFIRFVPRLRALGATQVIASVSTRLRVLLSSAPGLDLATDEDVAPDAYDLWCPLLSVPLLLGLEGPQAPDTLPYLTAPETRLLQWRRLVDEWVGSRPAIGISWAGSGGNAIDSRRSLSLDQVFELVEARGDAVVLSMQMGDPGMERIEQQCRSGIIPLLDMQRDMADAAAIISRLDLLISVDTATAHLAGALGQPVWLLLPAGADWRWGAEHDATPWYPSMRIFRQRQPGNWGEVMGRVKQELRGFSHPI</sequence>